<evidence type="ECO:0000313" key="6">
    <source>
        <dbReference type="EMBL" id="KAK0387513.1"/>
    </source>
</evidence>
<dbReference type="GO" id="GO:0046872">
    <property type="term" value="F:metal ion binding"/>
    <property type="evidence" value="ECO:0007669"/>
    <property type="project" value="UniProtKB-KW"/>
</dbReference>
<dbReference type="EMBL" id="JAPDFR010000003">
    <property type="protein sequence ID" value="KAK0387513.1"/>
    <property type="molecule type" value="Genomic_DNA"/>
</dbReference>
<evidence type="ECO:0000256" key="5">
    <source>
        <dbReference type="PIRSR" id="PIRSR604294-1"/>
    </source>
</evidence>
<gene>
    <name evidence="6" type="ORF">NLU13_3759</name>
</gene>
<feature type="binding site" evidence="5">
    <location>
        <position position="209"/>
    </location>
    <ligand>
        <name>Fe cation</name>
        <dbReference type="ChEBI" id="CHEBI:24875"/>
        <note>catalytic</note>
    </ligand>
</feature>
<dbReference type="PANTHER" id="PTHR10543:SF89">
    <property type="entry name" value="CAROTENOID 9,10(9',10')-CLEAVAGE DIOXYGENASE 1"/>
    <property type="match status" value="1"/>
</dbReference>
<comment type="similarity">
    <text evidence="1">Belongs to the carotenoid oxygenase family.</text>
</comment>
<dbReference type="Proteomes" id="UP001175261">
    <property type="component" value="Unassembled WGS sequence"/>
</dbReference>
<dbReference type="Pfam" id="PF03055">
    <property type="entry name" value="RPE65"/>
    <property type="match status" value="1"/>
</dbReference>
<keyword evidence="4 5" id="KW-0408">Iron</keyword>
<dbReference type="AlphaFoldDB" id="A0AA39L810"/>
<sequence length="558" mass="62883">MEADPLSTGKKQDDWTHGLKSNWPVALDLYGSNLPCRLEGEVEDLVSFSISENKLQMLDPTTTATDGVIQVVLGEIPKQISGTFYRVMTDPFVPPHPKNVPLDGDGNISAFQIHNGKVDLKTRYVDTERLILERKAKKALFGLYRNPFTHHPCVRAAVDSTANTNLVYWAGHLLALKEGALPYSVHPTTLETKGYDPFDQIKAKTFTAHPKVDPFSDELVVYGYEAKGLGSTDIVTYTIDRVGKIKNEFWFKQPYNTPGLIHDCAITPNWLVLFIWPFEASVDRMRRGGHHWAWAPDRNFTITVVPRNAKKPVAQGWKPNEVRSYHWNICMPIHTAAAWEGKDGHIFVESSRVYGNVFPFFPPDSPDPVQDQEAKADFVRWELDLSQPDGARIADPAVVLDCPTEFPRIDERFMTHQYDVSWANVFIPQDSDPSKNIFQGLNGLAMHRNSTGETKWFYAGHDSLIQEPIFIPRTENAPEGDGWVIALIERLGATSRCDLVVIDTAEFEKPIAFVQLPFHMKAQVHGNWVDAKVLGGYEPMIRQVPDQRISGRGALEPL</sequence>
<protein>
    <submittedName>
        <fullName evidence="6">Uncharacterized protein</fullName>
    </submittedName>
</protein>
<evidence type="ECO:0000256" key="2">
    <source>
        <dbReference type="ARBA" id="ARBA00022723"/>
    </source>
</evidence>
<keyword evidence="3" id="KW-0560">Oxidoreductase</keyword>
<organism evidence="6 7">
    <name type="scientific">Sarocladium strictum</name>
    <name type="common">Black bundle disease fungus</name>
    <name type="synonym">Acremonium strictum</name>
    <dbReference type="NCBI Taxonomy" id="5046"/>
    <lineage>
        <taxon>Eukaryota</taxon>
        <taxon>Fungi</taxon>
        <taxon>Dikarya</taxon>
        <taxon>Ascomycota</taxon>
        <taxon>Pezizomycotina</taxon>
        <taxon>Sordariomycetes</taxon>
        <taxon>Hypocreomycetidae</taxon>
        <taxon>Hypocreales</taxon>
        <taxon>Sarocladiaceae</taxon>
        <taxon>Sarocladium</taxon>
    </lineage>
</organism>
<feature type="binding site" evidence="5">
    <location>
        <position position="525"/>
    </location>
    <ligand>
        <name>Fe cation</name>
        <dbReference type="ChEBI" id="CHEBI:24875"/>
        <note>catalytic</note>
    </ligand>
</feature>
<evidence type="ECO:0000256" key="4">
    <source>
        <dbReference type="ARBA" id="ARBA00023004"/>
    </source>
</evidence>
<keyword evidence="2 5" id="KW-0479">Metal-binding</keyword>
<reference evidence="6" key="1">
    <citation type="submission" date="2022-10" db="EMBL/GenBank/DDBJ databases">
        <title>Determination and structural analysis of whole genome sequence of Sarocladium strictum F4-1.</title>
        <authorList>
            <person name="Hu L."/>
            <person name="Jiang Y."/>
        </authorList>
    </citation>
    <scope>NUCLEOTIDE SEQUENCE</scope>
    <source>
        <strain evidence="6">F4-1</strain>
    </source>
</reference>
<evidence type="ECO:0000256" key="1">
    <source>
        <dbReference type="ARBA" id="ARBA00006787"/>
    </source>
</evidence>
<keyword evidence="7" id="KW-1185">Reference proteome</keyword>
<name>A0AA39L810_SARSR</name>
<dbReference type="InterPro" id="IPR004294">
    <property type="entry name" value="Carotenoid_Oase"/>
</dbReference>
<feature type="binding site" evidence="5">
    <location>
        <position position="262"/>
    </location>
    <ligand>
        <name>Fe cation</name>
        <dbReference type="ChEBI" id="CHEBI:24875"/>
        <note>catalytic</note>
    </ligand>
</feature>
<evidence type="ECO:0000313" key="7">
    <source>
        <dbReference type="Proteomes" id="UP001175261"/>
    </source>
</evidence>
<dbReference type="PANTHER" id="PTHR10543">
    <property type="entry name" value="BETA-CAROTENE DIOXYGENASE"/>
    <property type="match status" value="1"/>
</dbReference>
<dbReference type="GO" id="GO:0016121">
    <property type="term" value="P:carotene catabolic process"/>
    <property type="evidence" value="ECO:0007669"/>
    <property type="project" value="TreeGrafter"/>
</dbReference>
<comment type="cofactor">
    <cofactor evidence="5">
        <name>Fe(2+)</name>
        <dbReference type="ChEBI" id="CHEBI:29033"/>
    </cofactor>
    <text evidence="5">Binds 1 Fe(2+) ion per subunit.</text>
</comment>
<dbReference type="GO" id="GO:0010436">
    <property type="term" value="F:carotenoid dioxygenase activity"/>
    <property type="evidence" value="ECO:0007669"/>
    <property type="project" value="TreeGrafter"/>
</dbReference>
<comment type="caution">
    <text evidence="6">The sequence shown here is derived from an EMBL/GenBank/DDBJ whole genome shotgun (WGS) entry which is preliminary data.</text>
</comment>
<evidence type="ECO:0000256" key="3">
    <source>
        <dbReference type="ARBA" id="ARBA00023002"/>
    </source>
</evidence>
<feature type="binding site" evidence="5">
    <location>
        <position position="334"/>
    </location>
    <ligand>
        <name>Fe cation</name>
        <dbReference type="ChEBI" id="CHEBI:24875"/>
        <note>catalytic</note>
    </ligand>
</feature>
<proteinExistence type="inferred from homology"/>
<accession>A0AA39L810</accession>